<dbReference type="OrthoDB" id="9944945at2759"/>
<feature type="region of interest" description="Disordered" evidence="1">
    <location>
        <begin position="1081"/>
        <end position="1153"/>
    </location>
</feature>
<feature type="compositionally biased region" description="Acidic residues" evidence="1">
    <location>
        <begin position="662"/>
        <end position="678"/>
    </location>
</feature>
<dbReference type="AlphaFoldDB" id="A0A6J2WDQ1"/>
<feature type="compositionally biased region" description="Basic and acidic residues" evidence="1">
    <location>
        <begin position="1081"/>
        <end position="1105"/>
    </location>
</feature>
<evidence type="ECO:0000256" key="1">
    <source>
        <dbReference type="SAM" id="MobiDB-lite"/>
    </source>
</evidence>
<feature type="compositionally biased region" description="Polar residues" evidence="1">
    <location>
        <begin position="743"/>
        <end position="761"/>
    </location>
</feature>
<dbReference type="CTD" id="101883152"/>
<sequence length="1239" mass="134889">MEATGETEGGSYEDLTGITEKKRPKLRIVRSRLSAKIQKKDEAGDMKQSQSASDVTFSWNEHLNIGDILSQGMLGARALSHDSIFQSDPEPPRLLSQENSHGRIRALQMKLQQQNMRLGPPPMVLPIKRPEDPGGSSEDDGLPHSPPENSQGEGVRPASSNKPFGVTGSFYPFSIPLRNHSSLSLAGAGSEEDEQPLSPRLNSHMPISTSTEPPGVDFSSPPQITPCLDNSAARHRMSVKPRNQRASAKMRRFPTLSTSRPRSESVNHLTGPLTEKPEEEVRATKEMTYISSFSSEVLQPVEKFTSPPARNAPPASPRKTQEGTGGAQKAQAQRQSSQQPEQEEADRQTTFTKLGLPQHLTVKQETPSWATVSVPKTRTASVNRPAPDAELDSVEAVTAKAPSSPSPKSMKTRETIRDISSDSTSKSAQENIVLPARPMGLTSRQQLNVKQGELDEPLILNIESKDMVQGQSATLHAKNCLNDQQLAPSRVSADLASVVTLRAANLRRHPFSTQDVSEVERGWQSTTASPTRQVDQPQAESLKQQRQVARSSQPSISSNLQQDQPRTEGILGGLEKTEARKEAVPWARGPLGQAESQRVGVTGKDHHSSPLSEAPRLEMVSKTKSNVPSAPTKPRELLPNSVTAQGREDDQGNETQEMGVEATEEEVQEGVEEAEEANEELKGNELDEEEKEKGGGNAFGVKLRSTSLCLKYRSDLAQSELKVKRHSAEIGALTPPLAPLPASSHSGVSEEQLDTTPSPQRGRSVESMLNKPLSHTGLSPMPPSAQMSSSSPKRTGRDREWLESFRQADKAPPTQPEFLPDKGIRPTPLPQMPVPPKENIAASAPFSKEPQDSTSEVSWMSVAREKTKSLQQLFTSRLPEFTGLQMATRPTATTASQSPPAQPAMRPVQSTAYPPAALHSTTQPSFKPTLSTPNQTLAARPAQPTTETQMSSRAAQISCSQPETAQSNAKQGQLTTNKTSVSQLTSRQAQSITYPMPTHQDIQKSQTAKHQLAQTSTHQTQPFTQSSPLNLTQVPPQTVLHSVQSTIPPQLSSSPKFTYNQVLQNTPQIFPQTTPPAIEYRLHRRDDRPSSDPVRAEQGEREKGNGKASQKGRVPWAAETGSRATHMENLADRAPMGTKVEEPKATSEARITAQSTSPFQTIFSNRCANVEGARASTTISAAVPTRLVDREDRWQRKTGPPSSSPLSSSPLPSNSDGGQPSWMELAKRKSLAWSDKSMD</sequence>
<dbReference type="GeneID" id="115822314"/>
<gene>
    <name evidence="4 5" type="primary">LOC115822314</name>
</gene>
<feature type="region of interest" description="Disordered" evidence="1">
    <location>
        <begin position="732"/>
        <end position="860"/>
    </location>
</feature>
<evidence type="ECO:0000313" key="4">
    <source>
        <dbReference type="RefSeq" id="XP_030641947.1"/>
    </source>
</evidence>
<feature type="region of interest" description="Disordered" evidence="1">
    <location>
        <begin position="1188"/>
        <end position="1239"/>
    </location>
</feature>
<feature type="region of interest" description="Disordered" evidence="1">
    <location>
        <begin position="185"/>
        <end position="428"/>
    </location>
</feature>
<evidence type="ECO:0000313" key="3">
    <source>
        <dbReference type="Proteomes" id="UP000504632"/>
    </source>
</evidence>
<feature type="region of interest" description="Disordered" evidence="1">
    <location>
        <begin position="512"/>
        <end position="568"/>
    </location>
</feature>
<reference evidence="4 5" key="1">
    <citation type="submission" date="2025-04" db="UniProtKB">
        <authorList>
            <consortium name="RefSeq"/>
        </authorList>
    </citation>
    <scope>IDENTIFICATION</scope>
</reference>
<feature type="domain" description="DUF4592" evidence="2">
    <location>
        <begin position="114"/>
        <end position="249"/>
    </location>
</feature>
<feature type="compositionally biased region" description="Polar residues" evidence="1">
    <location>
        <begin position="361"/>
        <end position="382"/>
    </location>
</feature>
<feature type="compositionally biased region" description="Low complexity" evidence="1">
    <location>
        <begin position="1200"/>
        <end position="1213"/>
    </location>
</feature>
<feature type="compositionally biased region" description="Polar residues" evidence="1">
    <location>
        <begin position="919"/>
        <end position="993"/>
    </location>
</feature>
<feature type="compositionally biased region" description="Low complexity" evidence="1">
    <location>
        <begin position="327"/>
        <end position="340"/>
    </location>
</feature>
<proteinExistence type="predicted"/>
<dbReference type="Proteomes" id="UP000504632">
    <property type="component" value="Chromosome 10"/>
</dbReference>
<feature type="region of interest" description="Disordered" evidence="1">
    <location>
        <begin position="881"/>
        <end position="1029"/>
    </location>
</feature>
<feature type="compositionally biased region" description="Polar residues" evidence="1">
    <location>
        <begin position="523"/>
        <end position="564"/>
    </location>
</feature>
<feature type="compositionally biased region" description="Polar residues" evidence="1">
    <location>
        <begin position="147"/>
        <end position="162"/>
    </location>
</feature>
<dbReference type="InterPro" id="IPR026713">
    <property type="entry name" value="CRACD-like"/>
</dbReference>
<keyword evidence="3" id="KW-1185">Reference proteome</keyword>
<dbReference type="RefSeq" id="XP_030641947.1">
    <property type="nucleotide sequence ID" value="XM_030786087.1"/>
</dbReference>
<feature type="compositionally biased region" description="Polar residues" evidence="1">
    <location>
        <begin position="888"/>
        <end position="899"/>
    </location>
</feature>
<dbReference type="Pfam" id="PF15262">
    <property type="entry name" value="DUF4592"/>
    <property type="match status" value="1"/>
</dbReference>
<organism evidence="3 4">
    <name type="scientific">Chanos chanos</name>
    <name type="common">Milkfish</name>
    <name type="synonym">Mugil chanos</name>
    <dbReference type="NCBI Taxonomy" id="29144"/>
    <lineage>
        <taxon>Eukaryota</taxon>
        <taxon>Metazoa</taxon>
        <taxon>Chordata</taxon>
        <taxon>Craniata</taxon>
        <taxon>Vertebrata</taxon>
        <taxon>Euteleostomi</taxon>
        <taxon>Actinopterygii</taxon>
        <taxon>Neopterygii</taxon>
        <taxon>Teleostei</taxon>
        <taxon>Ostariophysi</taxon>
        <taxon>Gonorynchiformes</taxon>
        <taxon>Chanidae</taxon>
        <taxon>Chanos</taxon>
    </lineage>
</organism>
<feature type="compositionally biased region" description="Low complexity" evidence="1">
    <location>
        <begin position="399"/>
        <end position="409"/>
    </location>
</feature>
<feature type="compositionally biased region" description="Basic and acidic residues" evidence="1">
    <location>
        <begin position="411"/>
        <end position="420"/>
    </location>
</feature>
<feature type="compositionally biased region" description="Basic and acidic residues" evidence="1">
    <location>
        <begin position="795"/>
        <end position="809"/>
    </location>
</feature>
<feature type="region of interest" description="Disordered" evidence="1">
    <location>
        <begin position="115"/>
        <end position="163"/>
    </location>
</feature>
<protein>
    <submittedName>
        <fullName evidence="4 5">Uncharacterized protein KIAA1211-like</fullName>
    </submittedName>
</protein>
<feature type="compositionally biased region" description="Basic and acidic residues" evidence="1">
    <location>
        <begin position="275"/>
        <end position="285"/>
    </location>
</feature>
<feature type="compositionally biased region" description="Polar residues" evidence="1">
    <location>
        <begin position="255"/>
        <end position="268"/>
    </location>
</feature>
<feature type="region of interest" description="Disordered" evidence="1">
    <location>
        <begin position="580"/>
        <end position="699"/>
    </location>
</feature>
<feature type="compositionally biased region" description="Pro residues" evidence="1">
    <location>
        <begin position="827"/>
        <end position="836"/>
    </location>
</feature>
<evidence type="ECO:0000313" key="5">
    <source>
        <dbReference type="RefSeq" id="XP_030641948.1"/>
    </source>
</evidence>
<dbReference type="RefSeq" id="XP_030641948.1">
    <property type="nucleotide sequence ID" value="XM_030786088.1"/>
</dbReference>
<dbReference type="PANTHER" id="PTHR47743">
    <property type="entry name" value="KIAA1210 / KIAA1211 FAMILY MEMBER"/>
    <property type="match status" value="1"/>
</dbReference>
<feature type="compositionally biased region" description="Polar residues" evidence="1">
    <location>
        <begin position="1003"/>
        <end position="1029"/>
    </location>
</feature>
<name>A0A6J2WDQ1_CHACN</name>
<evidence type="ECO:0000259" key="2">
    <source>
        <dbReference type="Pfam" id="PF15262"/>
    </source>
</evidence>
<feature type="compositionally biased region" description="Basic residues" evidence="1">
    <location>
        <begin position="233"/>
        <end position="252"/>
    </location>
</feature>
<dbReference type="PANTHER" id="PTHR47743:SF1">
    <property type="entry name" value="CRACD-LIKE PROTEIN"/>
    <property type="match status" value="1"/>
</dbReference>
<dbReference type="InterPro" id="IPR028030">
    <property type="entry name" value="DUF4592"/>
</dbReference>
<accession>A0A6J2WDQ1</accession>
<feature type="region of interest" description="Disordered" evidence="1">
    <location>
        <begin position="1"/>
        <end position="20"/>
    </location>
</feature>